<evidence type="ECO:0000313" key="4">
    <source>
        <dbReference type="Proteomes" id="UP000323000"/>
    </source>
</evidence>
<name>A0A5C7ISI9_9ROSI</name>
<dbReference type="OrthoDB" id="1747797at2759"/>
<feature type="domain" description="Disease resistance protein At4g27190-like leucine-rich repeats" evidence="2">
    <location>
        <begin position="248"/>
        <end position="382"/>
    </location>
</feature>
<proteinExistence type="predicted"/>
<feature type="domain" description="Disease resistance protein At4g27190-like leucine-rich repeats" evidence="2">
    <location>
        <begin position="559"/>
        <end position="708"/>
    </location>
</feature>
<evidence type="ECO:0000313" key="3">
    <source>
        <dbReference type="EMBL" id="TXG71342.1"/>
    </source>
</evidence>
<dbReference type="SUPFAM" id="SSF52047">
    <property type="entry name" value="RNI-like"/>
    <property type="match status" value="1"/>
</dbReference>
<accession>A0A5C7ISI9</accession>
<dbReference type="InterPro" id="IPR057135">
    <property type="entry name" value="At4g27190-like_LRR"/>
</dbReference>
<reference evidence="4" key="1">
    <citation type="journal article" date="2019" name="Gigascience">
        <title>De novo genome assembly of the endangered Acer yangbiense, a plant species with extremely small populations endemic to Yunnan Province, China.</title>
        <authorList>
            <person name="Yang J."/>
            <person name="Wariss H.M."/>
            <person name="Tao L."/>
            <person name="Zhang R."/>
            <person name="Yun Q."/>
            <person name="Hollingsworth P."/>
            <person name="Dao Z."/>
            <person name="Luo G."/>
            <person name="Guo H."/>
            <person name="Ma Y."/>
            <person name="Sun W."/>
        </authorList>
    </citation>
    <scope>NUCLEOTIDE SEQUENCE [LARGE SCALE GENOMIC DNA]</scope>
    <source>
        <strain evidence="4">cv. Malutang</strain>
    </source>
</reference>
<evidence type="ECO:0000256" key="1">
    <source>
        <dbReference type="ARBA" id="ARBA00022821"/>
    </source>
</evidence>
<keyword evidence="4" id="KW-1185">Reference proteome</keyword>
<dbReference type="AlphaFoldDB" id="A0A5C7ISI9"/>
<dbReference type="InterPro" id="IPR050905">
    <property type="entry name" value="Plant_NBS-LRR"/>
</dbReference>
<dbReference type="PANTHER" id="PTHR33463:SF198">
    <property type="entry name" value="RPP4C3"/>
    <property type="match status" value="1"/>
</dbReference>
<comment type="caution">
    <text evidence="3">The sequence shown here is derived from an EMBL/GenBank/DDBJ whole genome shotgun (WGS) entry which is preliminary data.</text>
</comment>
<dbReference type="Pfam" id="PF23247">
    <property type="entry name" value="LRR_RPS2"/>
    <property type="match status" value="4"/>
</dbReference>
<dbReference type="Proteomes" id="UP000323000">
    <property type="component" value="Chromosome 2"/>
</dbReference>
<dbReference type="EMBL" id="VAHF01000002">
    <property type="protein sequence ID" value="TXG71342.1"/>
    <property type="molecule type" value="Genomic_DNA"/>
</dbReference>
<dbReference type="Gene3D" id="3.80.10.10">
    <property type="entry name" value="Ribonuclease Inhibitor"/>
    <property type="match status" value="2"/>
</dbReference>
<keyword evidence="1" id="KW-0611">Plant defense</keyword>
<feature type="domain" description="Disease resistance protein At4g27190-like leucine-rich repeats" evidence="2">
    <location>
        <begin position="414"/>
        <end position="510"/>
    </location>
</feature>
<feature type="domain" description="Disease resistance protein At4g27190-like leucine-rich repeats" evidence="2">
    <location>
        <begin position="115"/>
        <end position="210"/>
    </location>
</feature>
<evidence type="ECO:0000259" key="2">
    <source>
        <dbReference type="Pfam" id="PF23247"/>
    </source>
</evidence>
<gene>
    <name evidence="3" type="ORF">EZV62_006277</name>
</gene>
<organism evidence="3 4">
    <name type="scientific">Acer yangbiense</name>
    <dbReference type="NCBI Taxonomy" id="1000413"/>
    <lineage>
        <taxon>Eukaryota</taxon>
        <taxon>Viridiplantae</taxon>
        <taxon>Streptophyta</taxon>
        <taxon>Embryophyta</taxon>
        <taxon>Tracheophyta</taxon>
        <taxon>Spermatophyta</taxon>
        <taxon>Magnoliopsida</taxon>
        <taxon>eudicotyledons</taxon>
        <taxon>Gunneridae</taxon>
        <taxon>Pentapetalae</taxon>
        <taxon>rosids</taxon>
        <taxon>malvids</taxon>
        <taxon>Sapindales</taxon>
        <taxon>Sapindaceae</taxon>
        <taxon>Hippocastanoideae</taxon>
        <taxon>Acereae</taxon>
        <taxon>Acer</taxon>
    </lineage>
</organism>
<dbReference type="SUPFAM" id="SSF52058">
    <property type="entry name" value="L domain-like"/>
    <property type="match status" value="1"/>
</dbReference>
<dbReference type="InterPro" id="IPR032675">
    <property type="entry name" value="LRR_dom_sf"/>
</dbReference>
<sequence length="768" mass="88020">MPHDLFFWKLERYRIFIGDIWNWSGRYETSRTLKLKLNNSFFLSNGIKFLLNRAEDLYLDEPKGGKNVLHELHGEGFQQLKHLHIQNAPQIQYIINPVGWGLCSIFPQGLESLVLYNLINLENIYHGQLTAESFNQLKVVKVGKCDKLKYLTLPMAGNLSQLQEIEVTRCRKLEQIVLMESRQVHKNEQISKIEFTQLRTLTLQCLPRLSRFGFNVLTPDMRLQEILAEDDPDSFIPFFSENVELPRLENLKLCSINIECRWLDQLPAVSSCCQTLVKLIVECNSLKFLFSYSMVKSLVQLQELRIQNCKSMERIINIEESAEEERIINMIFPKLNLLVLWGLPKLTGFGSGNSIEFPSLDALRILDCPRLKMFFSDSTCANITVSKEQEATSSCADVYPLLDKKVLLPFLRVLKLNSISSELIWHSQLVATSSSLHNLTILRIIGLGDLKYLFSSSMANSVVQLEILEIIDCKLMEAVIVEEEKGSSVLLFPNLQDLTLSNLPKLSRFCYFNRNLIDPCSSLEQNMTASEECSGMDLKENLQANIQPLFDEKVGLLNIKKLSLAKMDNLRKIWHDQFYSDSFSKLKQVKVYGCNNLLNLFPSNMLGRLQRLEILEVENCDSVEEIFELEALSSKKTHAIAAAQLKTLRIHYLPKLKHVWNVDSQVILSYQNLHSISVQYCDSLKSLFPASVAREWPVLKTLEVRCCNEVEILASQVLSHGESRHEIPTGQPLFLVEKVQFPSLKCLALDWNCIKKEMLHGKFPECAS</sequence>
<dbReference type="PANTHER" id="PTHR33463">
    <property type="entry name" value="NB-ARC DOMAIN-CONTAINING PROTEIN-RELATED"/>
    <property type="match status" value="1"/>
</dbReference>
<protein>
    <recommendedName>
        <fullName evidence="2">Disease resistance protein At4g27190-like leucine-rich repeats domain-containing protein</fullName>
    </recommendedName>
</protein>